<dbReference type="InterPro" id="IPR019826">
    <property type="entry name" value="Carboxylesterase_B_AS"/>
</dbReference>
<evidence type="ECO:0000259" key="10">
    <source>
        <dbReference type="Pfam" id="PF00135"/>
    </source>
</evidence>
<dbReference type="InterPro" id="IPR000997">
    <property type="entry name" value="Cholinesterase"/>
</dbReference>
<feature type="active site" description="Acyl-ester intermediate" evidence="8">
    <location>
        <position position="222"/>
    </location>
</feature>
<evidence type="ECO:0000256" key="6">
    <source>
        <dbReference type="ARBA" id="ARBA00023180"/>
    </source>
</evidence>
<evidence type="ECO:0000256" key="3">
    <source>
        <dbReference type="ARBA" id="ARBA00022801"/>
    </source>
</evidence>
<dbReference type="PROSITE" id="PS00122">
    <property type="entry name" value="CARBOXYLESTERASE_B_1"/>
    <property type="match status" value="1"/>
</dbReference>
<dbReference type="GO" id="GO:0003990">
    <property type="term" value="F:acetylcholinesterase activity"/>
    <property type="evidence" value="ECO:0007669"/>
    <property type="project" value="UniProtKB-EC"/>
</dbReference>
<feature type="active site" description="Charge relay system" evidence="8">
    <location>
        <position position="352"/>
    </location>
</feature>
<dbReference type="GO" id="GO:0006581">
    <property type="term" value="P:acetylcholine catabolic process"/>
    <property type="evidence" value="ECO:0007669"/>
    <property type="project" value="TreeGrafter"/>
</dbReference>
<dbReference type="EC" id="3.1.1.-" evidence="9"/>
<dbReference type="InterPro" id="IPR050654">
    <property type="entry name" value="AChE-related_enzymes"/>
</dbReference>
<comment type="similarity">
    <text evidence="1 9">Belongs to the type-B carboxylesterase/lipase family.</text>
</comment>
<feature type="active site" description="Charge relay system" evidence="8">
    <location>
        <position position="466"/>
    </location>
</feature>
<feature type="chain" id="PRO_5007229966" description="Carboxylic ester hydrolase" evidence="9">
    <location>
        <begin position="33"/>
        <end position="558"/>
    </location>
</feature>
<evidence type="ECO:0000313" key="11">
    <source>
        <dbReference type="EMBL" id="JAP78982.1"/>
    </source>
</evidence>
<keyword evidence="9" id="KW-0732">Signal</keyword>
<reference evidence="11" key="1">
    <citation type="journal article" date="2016" name="Ticks Tick Borne Dis.">
        <title>De novo assembly and annotation of the salivary gland transcriptome of Rhipicephalus appendiculatus male and female ticks during blood feeding.</title>
        <authorList>
            <person name="de Castro M.H."/>
            <person name="de Klerk D."/>
            <person name="Pienaar R."/>
            <person name="Latif A.A."/>
            <person name="Rees D.J."/>
            <person name="Mans B.J."/>
        </authorList>
    </citation>
    <scope>NUCLEOTIDE SEQUENCE</scope>
    <source>
        <tissue evidence="11">Salivary glands</tissue>
    </source>
</reference>
<feature type="domain" description="Carboxylesterase type B" evidence="10">
    <location>
        <begin position="35"/>
        <end position="548"/>
    </location>
</feature>
<keyword evidence="3 9" id="KW-0378">Hydrolase</keyword>
<comment type="catalytic activity">
    <reaction evidence="7">
        <text>acetylcholine + H2O = choline + acetate + H(+)</text>
        <dbReference type="Rhea" id="RHEA:17561"/>
        <dbReference type="ChEBI" id="CHEBI:15354"/>
        <dbReference type="ChEBI" id="CHEBI:15355"/>
        <dbReference type="ChEBI" id="CHEBI:15377"/>
        <dbReference type="ChEBI" id="CHEBI:15378"/>
        <dbReference type="ChEBI" id="CHEBI:30089"/>
        <dbReference type="EC" id="3.1.1.7"/>
    </reaction>
</comment>
<proteinExistence type="inferred from homology"/>
<evidence type="ECO:0000256" key="1">
    <source>
        <dbReference type="ARBA" id="ARBA00005964"/>
    </source>
</evidence>
<dbReference type="SUPFAM" id="SSF53474">
    <property type="entry name" value="alpha/beta-Hydrolases"/>
    <property type="match status" value="1"/>
</dbReference>
<dbReference type="PANTHER" id="PTHR43918:SF4">
    <property type="entry name" value="CARBOXYLIC ESTER HYDROLASE"/>
    <property type="match status" value="1"/>
</dbReference>
<dbReference type="Gene3D" id="3.40.50.1820">
    <property type="entry name" value="alpha/beta hydrolase"/>
    <property type="match status" value="1"/>
</dbReference>
<dbReference type="InterPro" id="IPR002018">
    <property type="entry name" value="CarbesteraseB"/>
</dbReference>
<evidence type="ECO:0000256" key="5">
    <source>
        <dbReference type="ARBA" id="ARBA00023157"/>
    </source>
</evidence>
<keyword evidence="4" id="KW-0531">Neurotransmitter degradation</keyword>
<dbReference type="EMBL" id="GEDV01009575">
    <property type="protein sequence ID" value="JAP78982.1"/>
    <property type="molecule type" value="Transcribed_RNA"/>
</dbReference>
<feature type="signal peptide" evidence="9">
    <location>
        <begin position="1"/>
        <end position="32"/>
    </location>
</feature>
<dbReference type="PRINTS" id="PR00878">
    <property type="entry name" value="CHOLNESTRASE"/>
</dbReference>
<dbReference type="GO" id="GO:0005886">
    <property type="term" value="C:plasma membrane"/>
    <property type="evidence" value="ECO:0007669"/>
    <property type="project" value="TreeGrafter"/>
</dbReference>
<dbReference type="PANTHER" id="PTHR43918">
    <property type="entry name" value="ACETYLCHOLINESTERASE"/>
    <property type="match status" value="1"/>
</dbReference>
<accession>A0A131YKF0</accession>
<dbReference type="ESTHER" id="rhiap-a0a131ykf0">
    <property type="family name" value="Cholinesterase-like"/>
</dbReference>
<dbReference type="GO" id="GO:0005615">
    <property type="term" value="C:extracellular space"/>
    <property type="evidence" value="ECO:0007669"/>
    <property type="project" value="TreeGrafter"/>
</dbReference>
<dbReference type="Pfam" id="PF00135">
    <property type="entry name" value="COesterase"/>
    <property type="match status" value="1"/>
</dbReference>
<evidence type="ECO:0000256" key="7">
    <source>
        <dbReference type="ARBA" id="ARBA00048484"/>
    </source>
</evidence>
<keyword evidence="5" id="KW-1015">Disulfide bond</keyword>
<dbReference type="AlphaFoldDB" id="A0A131YKF0"/>
<sequence length="558" mass="62079">MLLALRTRRDRWTTFTPTGAFLLTLLTSSALSDDSVVITTEEGKVRGRCESVVGRDVDIFLGIPYAAPPVGELRFLKPQPVSPWKGVYDATTVKDSCMQPRVPWVFDIPTALSEDCLHLNVWTPQASESTKLPVVVWFYGGIFKLGSAYETRYNAAPLAALNDVVVVSCNFRSGMFGFLDANNEAAPGNVGLWDQVMVMEWVQRNIRAFGGDPELVTLFGESSGAMDIHLHLLSPFSAGLFRRAFFMSGTESTDVDVNSVYESIQIGNAVAEALGCANPFQDLTTHPDEVLKCLRKSSASDIAEATENVTSPIVLAFLPTFNTEFVPYLPSIATEKGRFRVVEAMVSVVENEGAFAFVMQPDKELLEDDLSGYEWEEFVPAVEAVVGAFVKKRIFPIAHGYLENSQAKDKAAFRQQAADFVGKNHFYCPSRVFAENVSARNGKAYGMVFAHRSQKSTLPQWTEVVHMQEIPYFFGIPFLDSVNYDEEDREVSAEAMRMLTSFARDGKPSDPNGTQWTPFSAEEPHFLWLEPGNYGMTEFYDGDACDIWRKFECPGRPT</sequence>
<dbReference type="InterPro" id="IPR029058">
    <property type="entry name" value="AB_hydrolase_fold"/>
</dbReference>
<evidence type="ECO:0000256" key="8">
    <source>
        <dbReference type="PIRSR" id="PIRSR600997-1"/>
    </source>
</evidence>
<protein>
    <recommendedName>
        <fullName evidence="9">Carboxylic ester hydrolase</fullName>
        <ecNumber evidence="9">3.1.1.-</ecNumber>
    </recommendedName>
</protein>
<evidence type="ECO:0000256" key="2">
    <source>
        <dbReference type="ARBA" id="ARBA00022487"/>
    </source>
</evidence>
<evidence type="ECO:0000256" key="4">
    <source>
        <dbReference type="ARBA" id="ARBA00022867"/>
    </source>
</evidence>
<keyword evidence="6" id="KW-0325">Glycoprotein</keyword>
<organism evidence="11">
    <name type="scientific">Rhipicephalus appendiculatus</name>
    <name type="common">Brown ear tick</name>
    <dbReference type="NCBI Taxonomy" id="34631"/>
    <lineage>
        <taxon>Eukaryota</taxon>
        <taxon>Metazoa</taxon>
        <taxon>Ecdysozoa</taxon>
        <taxon>Arthropoda</taxon>
        <taxon>Chelicerata</taxon>
        <taxon>Arachnida</taxon>
        <taxon>Acari</taxon>
        <taxon>Parasitiformes</taxon>
        <taxon>Ixodida</taxon>
        <taxon>Ixodoidea</taxon>
        <taxon>Ixodidae</taxon>
        <taxon>Rhipicephalinae</taxon>
        <taxon>Rhipicephalus</taxon>
        <taxon>Rhipicephalus</taxon>
    </lineage>
</organism>
<evidence type="ECO:0000256" key="9">
    <source>
        <dbReference type="RuleBase" id="RU361235"/>
    </source>
</evidence>
<keyword evidence="2" id="KW-0719">Serine esterase</keyword>
<dbReference type="FunFam" id="3.40.50.1820:FF:000029">
    <property type="entry name" value="Acetylcholinesterase"/>
    <property type="match status" value="1"/>
</dbReference>
<name>A0A131YKF0_RHIAP</name>
<dbReference type="GO" id="GO:0019695">
    <property type="term" value="P:choline metabolic process"/>
    <property type="evidence" value="ECO:0007669"/>
    <property type="project" value="TreeGrafter"/>
</dbReference>